<feature type="domain" description="CBS" evidence="3">
    <location>
        <begin position="81"/>
        <end position="136"/>
    </location>
</feature>
<protein>
    <submittedName>
        <fullName evidence="4">CBS domain-containing protein</fullName>
    </submittedName>
</protein>
<dbReference type="Proteomes" id="UP001201273">
    <property type="component" value="Unassembled WGS sequence"/>
</dbReference>
<organism evidence="4 5">
    <name type="scientific">Motilimonas cestriensis</name>
    <dbReference type="NCBI Taxonomy" id="2742685"/>
    <lineage>
        <taxon>Bacteria</taxon>
        <taxon>Pseudomonadati</taxon>
        <taxon>Pseudomonadota</taxon>
        <taxon>Gammaproteobacteria</taxon>
        <taxon>Alteromonadales</taxon>
        <taxon>Alteromonadales genera incertae sedis</taxon>
        <taxon>Motilimonas</taxon>
    </lineage>
</organism>
<accession>A0ABS8W8M2</accession>
<dbReference type="Gene3D" id="3.10.580.10">
    <property type="entry name" value="CBS-domain"/>
    <property type="match status" value="1"/>
</dbReference>
<evidence type="ECO:0000313" key="5">
    <source>
        <dbReference type="Proteomes" id="UP001201273"/>
    </source>
</evidence>
<dbReference type="PANTHER" id="PTHR43080:SF2">
    <property type="entry name" value="CBS DOMAIN-CONTAINING PROTEIN"/>
    <property type="match status" value="1"/>
</dbReference>
<keyword evidence="5" id="KW-1185">Reference proteome</keyword>
<evidence type="ECO:0000259" key="3">
    <source>
        <dbReference type="PROSITE" id="PS51371"/>
    </source>
</evidence>
<name>A0ABS8W8M2_9GAMM</name>
<dbReference type="Pfam" id="PF00571">
    <property type="entry name" value="CBS"/>
    <property type="match status" value="2"/>
</dbReference>
<comment type="caution">
    <text evidence="4">The sequence shown here is derived from an EMBL/GenBank/DDBJ whole genome shotgun (WGS) entry which is preliminary data.</text>
</comment>
<reference evidence="4 5" key="1">
    <citation type="journal article" date="2022" name="Environ. Microbiol. Rep.">
        <title>Eco-phylogenetic analyses reveal divergent evolution of vitamin B12 metabolism in the marine bacterial family 'Psychromonadaceae'.</title>
        <authorList>
            <person name="Jin X."/>
            <person name="Yang Y."/>
            <person name="Cao H."/>
            <person name="Gao B."/>
            <person name="Zhao Z."/>
        </authorList>
    </citation>
    <scope>NUCLEOTIDE SEQUENCE [LARGE SCALE GENOMIC DNA]</scope>
    <source>
        <strain evidence="4 5">MKS20</strain>
    </source>
</reference>
<dbReference type="InterPro" id="IPR000644">
    <property type="entry name" value="CBS_dom"/>
</dbReference>
<gene>
    <name evidence="4" type="ORF">K6Y31_07020</name>
</gene>
<dbReference type="InterPro" id="IPR051257">
    <property type="entry name" value="Diverse_CBS-Domain"/>
</dbReference>
<dbReference type="RefSeq" id="WP_233052100.1">
    <property type="nucleotide sequence ID" value="NZ_JAIMJA010000005.1"/>
</dbReference>
<feature type="domain" description="CBS" evidence="3">
    <location>
        <begin position="8"/>
        <end position="66"/>
    </location>
</feature>
<evidence type="ECO:0000313" key="4">
    <source>
        <dbReference type="EMBL" id="MCE2594563.1"/>
    </source>
</evidence>
<evidence type="ECO:0000256" key="2">
    <source>
        <dbReference type="PROSITE-ProRule" id="PRU00703"/>
    </source>
</evidence>
<dbReference type="InterPro" id="IPR046342">
    <property type="entry name" value="CBS_dom_sf"/>
</dbReference>
<dbReference type="SUPFAM" id="SSF54631">
    <property type="entry name" value="CBS-domain pair"/>
    <property type="match status" value="1"/>
</dbReference>
<proteinExistence type="predicted"/>
<dbReference type="EMBL" id="JAIMJA010000005">
    <property type="protein sequence ID" value="MCE2594563.1"/>
    <property type="molecule type" value="Genomic_DNA"/>
</dbReference>
<dbReference type="PANTHER" id="PTHR43080">
    <property type="entry name" value="CBS DOMAIN-CONTAINING PROTEIN CBSX3, MITOCHONDRIAL"/>
    <property type="match status" value="1"/>
</dbReference>
<evidence type="ECO:0000256" key="1">
    <source>
        <dbReference type="ARBA" id="ARBA00023122"/>
    </source>
</evidence>
<sequence length="145" mass="15818">MITVADIMSTSLHTLSPQDTLASAAQLMADKRIRHIPILDEADQLVGLISERDLLAAKQSSVIKDTGENTPWTKVTIAQIMTKNLTTVDPKASVKSAAIYIQQHKFGCLPVVKKEKLLGIITDTDFVAVAINLLEIEELHASDEV</sequence>
<dbReference type="CDD" id="cd04584">
    <property type="entry name" value="CBS_pair_AcuB_like"/>
    <property type="match status" value="1"/>
</dbReference>
<dbReference type="PROSITE" id="PS51371">
    <property type="entry name" value="CBS"/>
    <property type="match status" value="2"/>
</dbReference>
<keyword evidence="1 2" id="KW-0129">CBS domain</keyword>
<dbReference type="SMART" id="SM00116">
    <property type="entry name" value="CBS"/>
    <property type="match status" value="2"/>
</dbReference>